<dbReference type="GO" id="GO:0019752">
    <property type="term" value="P:carboxylic acid metabolic process"/>
    <property type="evidence" value="ECO:0007669"/>
    <property type="project" value="InterPro"/>
</dbReference>
<dbReference type="InterPro" id="IPR002129">
    <property type="entry name" value="PyrdxlP-dep_de-COase"/>
</dbReference>
<dbReference type="Gene3D" id="3.90.1150.10">
    <property type="entry name" value="Aspartate Aminotransferase, domain 1"/>
    <property type="match status" value="1"/>
</dbReference>
<dbReference type="GO" id="GO:0006520">
    <property type="term" value="P:amino acid metabolic process"/>
    <property type="evidence" value="ECO:0007669"/>
    <property type="project" value="InterPro"/>
</dbReference>
<comment type="cofactor">
    <cofactor evidence="1 6 7">
        <name>pyridoxal 5'-phosphate</name>
        <dbReference type="ChEBI" id="CHEBI:597326"/>
    </cofactor>
</comment>
<feature type="modified residue" description="N6-(pyridoxal phosphate)lysine" evidence="6">
    <location>
        <position position="302"/>
    </location>
</feature>
<keyword evidence="5 7" id="KW-0456">Lyase</keyword>
<organism evidence="8 9">
    <name type="scientific">[Myrmecia] bisecta</name>
    <dbReference type="NCBI Taxonomy" id="41462"/>
    <lineage>
        <taxon>Eukaryota</taxon>
        <taxon>Viridiplantae</taxon>
        <taxon>Chlorophyta</taxon>
        <taxon>core chlorophytes</taxon>
        <taxon>Trebouxiophyceae</taxon>
        <taxon>Trebouxiales</taxon>
        <taxon>Trebouxiaceae</taxon>
        <taxon>Myrmecia</taxon>
    </lineage>
</organism>
<name>A0AAW1R5P9_9CHLO</name>
<evidence type="ECO:0000256" key="2">
    <source>
        <dbReference type="ARBA" id="ARBA00009533"/>
    </source>
</evidence>
<keyword evidence="9" id="KW-1185">Reference proteome</keyword>
<dbReference type="PRINTS" id="PR00800">
    <property type="entry name" value="YHDCRBOXLASE"/>
</dbReference>
<dbReference type="FunFam" id="1.20.1340.10:FF:000001">
    <property type="entry name" value="Histidine decarboxylase"/>
    <property type="match status" value="1"/>
</dbReference>
<comment type="similarity">
    <text evidence="2 7">Belongs to the group II decarboxylase family.</text>
</comment>
<dbReference type="InterPro" id="IPR015421">
    <property type="entry name" value="PyrdxlP-dep_Trfase_major"/>
</dbReference>
<evidence type="ECO:0000256" key="6">
    <source>
        <dbReference type="PIRSR" id="PIRSR602129-50"/>
    </source>
</evidence>
<dbReference type="AlphaFoldDB" id="A0AAW1R5P9"/>
<reference evidence="8 9" key="1">
    <citation type="journal article" date="2024" name="Nat. Commun.">
        <title>Phylogenomics reveals the evolutionary origins of lichenization in chlorophyte algae.</title>
        <authorList>
            <person name="Puginier C."/>
            <person name="Libourel C."/>
            <person name="Otte J."/>
            <person name="Skaloud P."/>
            <person name="Haon M."/>
            <person name="Grisel S."/>
            <person name="Petersen M."/>
            <person name="Berrin J.G."/>
            <person name="Delaux P.M."/>
            <person name="Dal Grande F."/>
            <person name="Keller J."/>
        </authorList>
    </citation>
    <scope>NUCLEOTIDE SEQUENCE [LARGE SCALE GENOMIC DNA]</scope>
    <source>
        <strain evidence="8 9">SAG 2043</strain>
    </source>
</reference>
<evidence type="ECO:0000256" key="3">
    <source>
        <dbReference type="ARBA" id="ARBA00022793"/>
    </source>
</evidence>
<dbReference type="Gene3D" id="3.40.640.10">
    <property type="entry name" value="Type I PLP-dependent aspartate aminotransferase-like (Major domain)"/>
    <property type="match status" value="1"/>
</dbReference>
<proteinExistence type="inferred from homology"/>
<dbReference type="InterPro" id="IPR015424">
    <property type="entry name" value="PyrdxlP-dep_Trfase"/>
</dbReference>
<evidence type="ECO:0000256" key="4">
    <source>
        <dbReference type="ARBA" id="ARBA00022898"/>
    </source>
</evidence>
<protein>
    <recommendedName>
        <fullName evidence="10">Tyrosine decarboxylase</fullName>
    </recommendedName>
</protein>
<evidence type="ECO:0008006" key="10">
    <source>
        <dbReference type="Google" id="ProtNLM"/>
    </source>
</evidence>
<gene>
    <name evidence="8" type="ORF">WJX72_003711</name>
</gene>
<dbReference type="GO" id="GO:0016831">
    <property type="term" value="F:carboxy-lyase activity"/>
    <property type="evidence" value="ECO:0007669"/>
    <property type="project" value="UniProtKB-KW"/>
</dbReference>
<accession>A0AAW1R5P9</accession>
<keyword evidence="3" id="KW-0210">Decarboxylase</keyword>
<dbReference type="EMBL" id="JALJOR010000001">
    <property type="protein sequence ID" value="KAK9829064.1"/>
    <property type="molecule type" value="Genomic_DNA"/>
</dbReference>
<dbReference type="InterPro" id="IPR015422">
    <property type="entry name" value="PyrdxlP-dep_Trfase_small"/>
</dbReference>
<evidence type="ECO:0000313" key="8">
    <source>
        <dbReference type="EMBL" id="KAK9829064.1"/>
    </source>
</evidence>
<dbReference type="FunFam" id="3.40.640.10:FF:000025">
    <property type="entry name" value="Histidine decarboxylase"/>
    <property type="match status" value="1"/>
</dbReference>
<evidence type="ECO:0000256" key="1">
    <source>
        <dbReference type="ARBA" id="ARBA00001933"/>
    </source>
</evidence>
<dbReference type="GO" id="GO:0030170">
    <property type="term" value="F:pyridoxal phosphate binding"/>
    <property type="evidence" value="ECO:0007669"/>
    <property type="project" value="InterPro"/>
</dbReference>
<dbReference type="SUPFAM" id="SSF53383">
    <property type="entry name" value="PLP-dependent transferases"/>
    <property type="match status" value="1"/>
</dbReference>
<keyword evidence="4 6" id="KW-0663">Pyridoxal phosphate</keyword>
<evidence type="ECO:0000256" key="5">
    <source>
        <dbReference type="ARBA" id="ARBA00023239"/>
    </source>
</evidence>
<comment type="caution">
    <text evidence="8">The sequence shown here is derived from an EMBL/GenBank/DDBJ whole genome shotgun (WGS) entry which is preliminary data.</text>
</comment>
<evidence type="ECO:0000256" key="7">
    <source>
        <dbReference type="RuleBase" id="RU000382"/>
    </source>
</evidence>
<dbReference type="Pfam" id="PF00282">
    <property type="entry name" value="Pyridoxal_deC"/>
    <property type="match status" value="1"/>
</dbReference>
<dbReference type="PANTHER" id="PTHR11999">
    <property type="entry name" value="GROUP II PYRIDOXAL-5-PHOSPHATE DECARBOXYLASE"/>
    <property type="match status" value="1"/>
</dbReference>
<dbReference type="PANTHER" id="PTHR11999:SF70">
    <property type="entry name" value="MIP05841P"/>
    <property type="match status" value="1"/>
</dbReference>
<dbReference type="GO" id="GO:0005737">
    <property type="term" value="C:cytoplasm"/>
    <property type="evidence" value="ECO:0007669"/>
    <property type="project" value="TreeGrafter"/>
</dbReference>
<dbReference type="Proteomes" id="UP001489004">
    <property type="component" value="Unassembled WGS sequence"/>
</dbReference>
<sequence length="478" mass="52041">MDIEEFRRRGHEMVDFICDYHRSVEQLPVRSQVEPGYLAEILPTEAPQSGELFSAILADVASKIMPGMTHWQSPSFFAYYPANHSFPAILGELLCAGLNVVGFSWIGSPAATELETIVLDWLAKLLGLPGGFLSVTADGRPGKGGGVIQGTASEAALVCLLAARARAMVRRPADDQTRLVAYTSDQAHSAIKKACMVAGVVHCRLLPTIEQDAFALQPAVLQAAIEADLAAGLLPCFYCATVGSTSSCAVDPLRHLFGTARAHNIWCHVDAAYAGSAAVCPELRPSFDGLELADSFSMNPHKWLLVNSDCSALWVQDAEPLKMALSLTPVFLHAKGNTLDFKDWQVPLGRRFRALKVWFVLRSYGAAGLQAYIRHHVRLAGWFAARVRADERFELAAPPRFGLVCFRLKGASREQNAALLETLNVSGKLFMVHTELAGQYTLRFALGSTNVQQRHVEAAWQEISDCSARILGGEVHGT</sequence>
<evidence type="ECO:0000313" key="9">
    <source>
        <dbReference type="Proteomes" id="UP001489004"/>
    </source>
</evidence>
<dbReference type="InterPro" id="IPR010977">
    <property type="entry name" value="Aromatic_deC"/>
</dbReference>
<dbReference type="Gene3D" id="1.20.1340.10">
    <property type="entry name" value="dopa decarboxylase, N-terminal domain"/>
    <property type="match status" value="1"/>
</dbReference>